<keyword evidence="1" id="KW-0812">Transmembrane</keyword>
<evidence type="ECO:0000259" key="2">
    <source>
        <dbReference type="Pfam" id="PF18676"/>
    </source>
</evidence>
<dbReference type="Gene3D" id="3.30.160.710">
    <property type="match status" value="1"/>
</dbReference>
<feature type="domain" description="MBG" evidence="2">
    <location>
        <begin position="2259"/>
        <end position="2331"/>
    </location>
</feature>
<accession>A0A9D1NCA6</accession>
<evidence type="ECO:0000256" key="1">
    <source>
        <dbReference type="SAM" id="Phobius"/>
    </source>
</evidence>
<evidence type="ECO:0000313" key="4">
    <source>
        <dbReference type="Proteomes" id="UP000886891"/>
    </source>
</evidence>
<feature type="domain" description="MBG" evidence="2">
    <location>
        <begin position="2573"/>
        <end position="2642"/>
    </location>
</feature>
<dbReference type="EMBL" id="DVOH01000016">
    <property type="protein sequence ID" value="HIU99882.1"/>
    <property type="molecule type" value="Genomic_DNA"/>
</dbReference>
<comment type="caution">
    <text evidence="3">The sequence shown here is derived from an EMBL/GenBank/DDBJ whole genome shotgun (WGS) entry which is preliminary data.</text>
</comment>
<feature type="domain" description="MBG" evidence="2">
    <location>
        <begin position="2183"/>
        <end position="2252"/>
    </location>
</feature>
<feature type="domain" description="MBG" evidence="2">
    <location>
        <begin position="1070"/>
        <end position="1144"/>
    </location>
</feature>
<organism evidence="3 4">
    <name type="scientific">Candidatus Stercoripulliclostridium merdipullorum</name>
    <dbReference type="NCBI Taxonomy" id="2840952"/>
    <lineage>
        <taxon>Bacteria</taxon>
        <taxon>Bacillati</taxon>
        <taxon>Bacillota</taxon>
        <taxon>Clostridia</taxon>
        <taxon>Eubacteriales</taxon>
        <taxon>Candidatus Stercoripulliclostridium</taxon>
    </lineage>
</organism>
<feature type="domain" description="MBG" evidence="2">
    <location>
        <begin position="1306"/>
        <end position="1375"/>
    </location>
</feature>
<evidence type="ECO:0000313" key="3">
    <source>
        <dbReference type="EMBL" id="HIU99882.1"/>
    </source>
</evidence>
<keyword evidence="1" id="KW-1133">Transmembrane helix</keyword>
<proteinExistence type="predicted"/>
<dbReference type="Proteomes" id="UP000886891">
    <property type="component" value="Unassembled WGS sequence"/>
</dbReference>
<feature type="domain" description="MBG" evidence="2">
    <location>
        <begin position="2652"/>
        <end position="2717"/>
    </location>
</feature>
<dbReference type="InterPro" id="IPR041286">
    <property type="entry name" value="MBG_2"/>
</dbReference>
<keyword evidence="1" id="KW-0472">Membrane</keyword>
<feature type="domain" description="MBG" evidence="2">
    <location>
        <begin position="1150"/>
        <end position="1220"/>
    </location>
</feature>
<reference evidence="3" key="2">
    <citation type="journal article" date="2021" name="PeerJ">
        <title>Extensive microbial diversity within the chicken gut microbiome revealed by metagenomics and culture.</title>
        <authorList>
            <person name="Gilroy R."/>
            <person name="Ravi A."/>
            <person name="Getino M."/>
            <person name="Pursley I."/>
            <person name="Horton D.L."/>
            <person name="Alikhan N.F."/>
            <person name="Baker D."/>
            <person name="Gharbi K."/>
            <person name="Hall N."/>
            <person name="Watson M."/>
            <person name="Adriaenssens E.M."/>
            <person name="Foster-Nyarko E."/>
            <person name="Jarju S."/>
            <person name="Secka A."/>
            <person name="Antonio M."/>
            <person name="Oren A."/>
            <person name="Chaudhuri R.R."/>
            <person name="La Ragione R."/>
            <person name="Hildebrand F."/>
            <person name="Pallen M.J."/>
        </authorList>
    </citation>
    <scope>NUCLEOTIDE SEQUENCE</scope>
    <source>
        <strain evidence="3">23406</strain>
    </source>
</reference>
<reference evidence="3" key="1">
    <citation type="submission" date="2020-10" db="EMBL/GenBank/DDBJ databases">
        <authorList>
            <person name="Gilroy R."/>
        </authorList>
    </citation>
    <scope>NUCLEOTIDE SEQUENCE</scope>
    <source>
        <strain evidence="3">23406</strain>
    </source>
</reference>
<sequence>MTRFADRLFRRKMLLALGLVVLVVMTAVFAWGAAPDPAPAVQAAWSGNAASGFAGGTGTADDPYRIATAEQLAYFRNQVNGGRTFEGEYIVLTANIDLIGTSGTKQGFGTIGTPTIDYGEEYRPNGAGGNVRIATGVSGTPFQGVFDARIYEIKNLYWNGGDYRGLFGYIGEKGKVYNVTISNVELISTGSLNGTIAAVNRGLIDNCVVASGTVKSAGRAGGIVGFNYGGTVRNSINWANVSANGKSIVGNHIPGIHNVDWLGSDFGGIAGVMTSGAVIDQCANYGNVTGSAEVGADSGGTRAGGLAGLLDTSTISDSYFIGSLSNRNTNDIGGFTGSIYDGTVTNCYHQSGASKLYGWEQSTTGGTRTNNHASGSEAAGSLNNGVWKVDTARHNGYPYLINTRLFDSYAASQSDLGLLPEGSVPAGYNNTNGTPISSADDFYAFRNAENTTQNYYLTQDITVTYPKNGNNIVHYGLWYGGTFDGNGHTITFQAGTSGSWCSTMRYSRAFGGFFASTINGGTVKNLKIVVEDSYTTTDLDNTEVTSGFGVIAGDVSGATIDNVSVEVKTLKFHTECNYGGWTNRVNWYGQTSFGGLFGTANDANNNGVTIRNTSVTFTGTPEFKRKTDDGGVWSFFGGLIGNIKNTAAINIQGVRVHFQNGARYLMYRSNSGHFGGMIGETYAGGTVNISDSFYDFDGELYTENLTGGYKGKLIAAVQSGTTKLNNIYYGPGAEASKIYVPNGGEPTQKNYYEIAGFDGAGFLRADFDPQTPGMMWVTLNADGGSETLGRAGEWDWSKDWDGMILVGSQPGTYSVRMSTAQLKAFSTLNKGTGSVSNDLYTDVNLSSSLSFSGQASGIVSELRKWQTSPPEMRNYFGTWRGGIAVESGSGTVEIFDKETGEFVWATDGSQNGNYFDNDGNLVTNDKGIGHLIPGTYVARLVHPYAAVLHHGSTNRYWYDFETIPFVEFTIEPKTVTVEASASYVYGDKAAGADLGHTVWTSGGTQITAEDYTFTTSGNIAEIPFYLTFSVAAAGTSPRPAGSYPISVSTSSPIYSIGGTAGNYVVSPKPVTVTIASANKTYGDGDPTFAWSTTDTLPYGEVAKDVLGITLSRDEGEDVKDGGYAITGSSTNGNYAISWANGTLTINPKAITVTIDDKTQVYGDPEETLTCSVGGLVNGDTEGDLNIHLQRAEGRDVAKYPITGTYTNANYTVTFTDGVYTITPRPITVTIASANKTYGDGDPTFTWSTADSLPYGEVAEEVLGITLSREGGEDVKDGGYAITGSSTNGNYAISWTNGTLTIDPKAITVTIDDKTQVYGDPAVALTAQTEATLPYGDLLENIVSLTREAGDTVKEGGYAITGEGVSDNYNVTFHNNGVYTITARPVTVTLTFGGLTEEGGIYYWTYGDYGAGGFGTGTATITVSESGLVSGDGVGADFAVTQEGIAATLKNVGTYTFGIVLTGDNARNYALTKVFEGITGEGDTRDVEVRPLVLEYTTKSASFVYNEYTAEKPLPSPDAIGAKATLETELPYGDAEPEIVLVYTDDPAEIMKLSVGEYKKILMQLAEGQSNYSLSADSDLITLIIEKGTISLALDESFVTDYTYAADLSVSFGDKLTAKDEFGKPYVPQYTAKLYFDESKKWFEGTTSVGVPYVPSVDQEETFVTLTLEILVSSDSNYNDATLTVPITLRKGAFDLTGVTFENQTFIYDGTAHEMAFAGLPIAQNGETLSGSVVYPDGADRVNHTPAPIAAQLVFTVSGKEYDGITYYNYKIPDPWTATMTIDKATVDLSRYGLVLERRQQADGAVRETLTIEGSSVTVVYYAGCAFFVVPDADLPAFIEAEITGEAAATGAGAVKWDVTNRKALSYQFTVKFSLSDANGNYEISGADQRTVEVTVEQRKVTLSPRRQDTVFNGEQQIPSADLTKWRYAFEGVEGEALAAFLADFEKSGTFAARAESFTSIGTDKAVNAGIYAINGVYTPDSGNYNYAVTVNKSQENSADSADAFVIAKAQYGNLDNVTFDGKTVVYDGNAYTITVSGLPTDVNGVGVEPQYSVTKDGSATEDVFFTNAGTYDYVAIWNDLNYEAVTREATLIIQKATFDLSVVRFEDGTFIYDGQYHSLALSSDEPLPDWITVSYSSNNSKKDVGPSLVVTLELSHENPNYHAFDASVAQQRATLTIAARPIDVTILSASKVYGDVDPAFDWESGEGLVEGDDLKITVSRDDRDNQNVGTYVLNGTSGNGNYAVTFNSDAVLTIGQRDLVIDLDSVSKVYRYPDPNPDPDLTFGIADGYQLYYDDTVALLGVTLSRAAGETAGSYEITATLPDAGNYRITVGRTAVLTIAKADVTIGVEGIVKDYVYTGVSFRIETGATHNNTDEGAVLIYPDKDFLLVADSGEYTVSIAETANYNAQSVTFTVTIVRADVAFDFGGVGQYVYNGSLQTVTGVTHTNTDAEATLVYRNHTFTDVPENGILTIEVSIAQTANFNAASATFDVTVDKATYVIDIAFDDQTVRYHGDAVDLLIAGELPEGVTVRYTGNGNRNQGVYVVVAEFEGDGRNYHPIPDREATLTILPASLSVTIDDQTSVYGDALNTLTYLVEGEIYSQDGVKDDPMIGVFKEDGLRAGEYAITGHGGNANYDVTFESAVYRITPREATLTANEVTAVYGDLDTALTFVADNVLDGDLERFTGGLQREPGRNVGKYAISSTLANPDYTITFVSADYIVLPREVTVTLRDQSGISGEDVLSQSAYDITDGNVIAGDTLGLRLRRAPGTTRGEYPITATYSNKNYLLDIIPAIYYLSERAVITFTRPSDFVYDGNPFSISASINSDTALIFTVNGVRSDNFFDAPGNYSVRISATATDEYVEPIPVSFTFTILAAELIFTDEQGGEIIISLPEGFMPGTAIEVVLAESSVKDAIHKQISTAYAMVEGYDIYIVENGVKIPLGEYVASDTLKVRIKLPSVFAEEESVWFVGFRGGKAELGELTNEDGYIVIEGGSFDSVIFVSRQELSTFIYLLIGVVILVAVVMTAYFLFRRKTI</sequence>
<feature type="domain" description="MBG" evidence="2">
    <location>
        <begin position="1226"/>
        <end position="1300"/>
    </location>
</feature>
<gene>
    <name evidence="3" type="ORF">IAB14_02060</name>
</gene>
<feature type="transmembrane region" description="Helical" evidence="1">
    <location>
        <begin position="3010"/>
        <end position="3031"/>
    </location>
</feature>
<dbReference type="Gene3D" id="2.160.20.110">
    <property type="match status" value="2"/>
</dbReference>
<name>A0A9D1NCA6_9FIRM</name>
<protein>
    <recommendedName>
        <fullName evidence="2">MBG domain-containing protein</fullName>
    </recommendedName>
</protein>
<dbReference type="Pfam" id="PF18676">
    <property type="entry name" value="MBG_2"/>
    <property type="match status" value="8"/>
</dbReference>